<keyword evidence="3" id="KW-1185">Reference proteome</keyword>
<dbReference type="EMBL" id="JAPTNG010000003">
    <property type="protein sequence ID" value="MCZ0830142.1"/>
    <property type="molecule type" value="Genomic_DNA"/>
</dbReference>
<comment type="caution">
    <text evidence="2">The sequence shown here is derived from an EMBL/GenBank/DDBJ whole genome shotgun (WGS) entry which is preliminary data.</text>
</comment>
<evidence type="ECO:0000256" key="1">
    <source>
        <dbReference type="SAM" id="MobiDB-lite"/>
    </source>
</evidence>
<protein>
    <submittedName>
        <fullName evidence="2">Uncharacterized protein</fullName>
    </submittedName>
</protein>
<feature type="region of interest" description="Disordered" evidence="1">
    <location>
        <begin position="1"/>
        <end position="23"/>
    </location>
</feature>
<evidence type="ECO:0000313" key="2">
    <source>
        <dbReference type="EMBL" id="MCZ0830142.1"/>
    </source>
</evidence>
<accession>A0ABT4HTQ7</accession>
<sequence>MAKREQGVAEELKEQQPAQEAEKKVQSIVQARATTNRWQSCNDQTISIPYSVLKKSLSTVCNI</sequence>
<gene>
    <name evidence="2" type="ORF">O0535_04920</name>
</gene>
<dbReference type="Proteomes" id="UP001067708">
    <property type="component" value="Unassembled WGS sequence"/>
</dbReference>
<evidence type="ECO:0000313" key="3">
    <source>
        <dbReference type="Proteomes" id="UP001067708"/>
    </source>
</evidence>
<organism evidence="2 3">
    <name type="scientific">Brevibacillus halotolerans</name>
    <dbReference type="NCBI Taxonomy" id="1507437"/>
    <lineage>
        <taxon>Bacteria</taxon>
        <taxon>Bacillati</taxon>
        <taxon>Bacillota</taxon>
        <taxon>Bacilli</taxon>
        <taxon>Bacillales</taxon>
        <taxon>Paenibacillaceae</taxon>
        <taxon>Brevibacillus</taxon>
    </lineage>
</organism>
<dbReference type="RefSeq" id="WP_258416740.1">
    <property type="nucleotide sequence ID" value="NZ_JAPTNG010000003.1"/>
</dbReference>
<reference evidence="2" key="1">
    <citation type="submission" date="2022-09" db="EMBL/GenBank/DDBJ databases">
        <title>Genome analysis and characterization of larvicidal activity of Brevibacillus strains.</title>
        <authorList>
            <person name="Patrusheva E.V."/>
            <person name="Izotova A.O."/>
            <person name="Toshchakov S.V."/>
            <person name="Sineoky S.P."/>
        </authorList>
    </citation>
    <scope>NUCLEOTIDE SEQUENCE</scope>
    <source>
        <strain evidence="2">VKPM_B-13244</strain>
    </source>
</reference>
<proteinExistence type="predicted"/>
<name>A0ABT4HTQ7_9BACL</name>